<organism evidence="11 12">
    <name type="scientific">Microvirga tunisiensis</name>
    <dbReference type="NCBI Taxonomy" id="2108360"/>
    <lineage>
        <taxon>Bacteria</taxon>
        <taxon>Pseudomonadati</taxon>
        <taxon>Pseudomonadota</taxon>
        <taxon>Alphaproteobacteria</taxon>
        <taxon>Hyphomicrobiales</taxon>
        <taxon>Methylobacteriaceae</taxon>
        <taxon>Microvirga</taxon>
    </lineage>
</organism>
<keyword evidence="7" id="KW-0051">Antiviral defense</keyword>
<dbReference type="GO" id="GO:0003723">
    <property type="term" value="F:RNA binding"/>
    <property type="evidence" value="ECO:0007669"/>
    <property type="project" value="InterPro"/>
</dbReference>
<name>A0A5N7MWN6_9HYPH</name>
<keyword evidence="4" id="KW-0479">Metal-binding</keyword>
<dbReference type="GO" id="GO:0046872">
    <property type="term" value="F:metal ion binding"/>
    <property type="evidence" value="ECO:0007669"/>
    <property type="project" value="UniProtKB-KW"/>
</dbReference>
<proteinExistence type="inferred from homology"/>
<evidence type="ECO:0000259" key="10">
    <source>
        <dbReference type="PROSITE" id="PS50878"/>
    </source>
</evidence>
<dbReference type="SUPFAM" id="SSF56672">
    <property type="entry name" value="DNA/RNA polymerases"/>
    <property type="match status" value="1"/>
</dbReference>
<dbReference type="EC" id="2.7.7.49" evidence="1"/>
<reference evidence="11 12" key="1">
    <citation type="journal article" date="2019" name="Syst. Appl. Microbiol.">
        <title>Microvirga tunisiensis sp. nov., a root nodule symbiotic bacterium isolated from Lupinus micranthus and L. luteus grown in Northern Tunisia.</title>
        <authorList>
            <person name="Msaddak A."/>
            <person name="Rejili M."/>
            <person name="Duran D."/>
            <person name="Mars M."/>
            <person name="Palacios J.M."/>
            <person name="Ruiz-Argueso T."/>
            <person name="Rey L."/>
            <person name="Imperial J."/>
        </authorList>
    </citation>
    <scope>NUCLEOTIDE SEQUENCE [LARGE SCALE GENOMIC DNA]</scope>
    <source>
        <strain evidence="11 12">Lmie10</strain>
    </source>
</reference>
<dbReference type="AlphaFoldDB" id="A0A5N7MWN6"/>
<evidence type="ECO:0000313" key="12">
    <source>
        <dbReference type="Proteomes" id="UP000403266"/>
    </source>
</evidence>
<dbReference type="InterPro" id="IPR051083">
    <property type="entry name" value="GrpII_Intron_Splice-Mob/Def"/>
</dbReference>
<accession>A0A5N7MWN6</accession>
<keyword evidence="2 11" id="KW-0808">Transferase</keyword>
<evidence type="ECO:0000256" key="7">
    <source>
        <dbReference type="ARBA" id="ARBA00023118"/>
    </source>
</evidence>
<dbReference type="PANTHER" id="PTHR34047">
    <property type="entry name" value="NUCLEAR INTRON MATURASE 1, MITOCHONDRIAL-RELATED"/>
    <property type="match status" value="1"/>
</dbReference>
<evidence type="ECO:0000256" key="2">
    <source>
        <dbReference type="ARBA" id="ARBA00022679"/>
    </source>
</evidence>
<dbReference type="OrthoDB" id="8232464at2"/>
<dbReference type="GO" id="GO:0003964">
    <property type="term" value="F:RNA-directed DNA polymerase activity"/>
    <property type="evidence" value="ECO:0007669"/>
    <property type="project" value="UniProtKB-KW"/>
</dbReference>
<keyword evidence="12" id="KW-1185">Reference proteome</keyword>
<evidence type="ECO:0000256" key="5">
    <source>
        <dbReference type="ARBA" id="ARBA00022842"/>
    </source>
</evidence>
<evidence type="ECO:0000256" key="3">
    <source>
        <dbReference type="ARBA" id="ARBA00022695"/>
    </source>
</evidence>
<dbReference type="Proteomes" id="UP000403266">
    <property type="component" value="Unassembled WGS sequence"/>
</dbReference>
<dbReference type="PANTHER" id="PTHR34047:SF8">
    <property type="entry name" value="PROTEIN YKFC"/>
    <property type="match status" value="1"/>
</dbReference>
<keyword evidence="6 11" id="KW-0695">RNA-directed DNA polymerase</keyword>
<keyword evidence="3 11" id="KW-0548">Nucleotidyltransferase</keyword>
<dbReference type="Pfam" id="PF00078">
    <property type="entry name" value="RVT_1"/>
    <property type="match status" value="1"/>
</dbReference>
<comment type="similarity">
    <text evidence="8">Belongs to the bacterial reverse transcriptase family.</text>
</comment>
<evidence type="ECO:0000256" key="1">
    <source>
        <dbReference type="ARBA" id="ARBA00012493"/>
    </source>
</evidence>
<dbReference type="InterPro" id="IPR043502">
    <property type="entry name" value="DNA/RNA_pol_sf"/>
</dbReference>
<evidence type="ECO:0000256" key="6">
    <source>
        <dbReference type="ARBA" id="ARBA00022918"/>
    </source>
</evidence>
<gene>
    <name evidence="11" type="primary">ltrA</name>
    <name evidence="11" type="ORF">FS320_42585</name>
</gene>
<dbReference type="PRINTS" id="PR00866">
    <property type="entry name" value="RNADNAPOLMS"/>
</dbReference>
<dbReference type="InterPro" id="IPR000477">
    <property type="entry name" value="RT_dom"/>
</dbReference>
<dbReference type="InterPro" id="IPR030931">
    <property type="entry name" value="Group_II_RT_mat"/>
</dbReference>
<feature type="domain" description="Reverse transcriptase" evidence="10">
    <location>
        <begin position="1"/>
        <end position="271"/>
    </location>
</feature>
<dbReference type="PROSITE" id="PS50878">
    <property type="entry name" value="RT_POL"/>
    <property type="match status" value="1"/>
</dbReference>
<comment type="caution">
    <text evidence="11">The sequence shown here is derived from an EMBL/GenBank/DDBJ whole genome shotgun (WGS) entry which is preliminary data.</text>
</comment>
<dbReference type="CDD" id="cd01651">
    <property type="entry name" value="RT_G2_intron"/>
    <property type="match status" value="1"/>
</dbReference>
<comment type="catalytic activity">
    <reaction evidence="9">
        <text>DNA(n) + a 2'-deoxyribonucleoside 5'-triphosphate = DNA(n+1) + diphosphate</text>
        <dbReference type="Rhea" id="RHEA:22508"/>
        <dbReference type="Rhea" id="RHEA-COMP:17339"/>
        <dbReference type="Rhea" id="RHEA-COMP:17340"/>
        <dbReference type="ChEBI" id="CHEBI:33019"/>
        <dbReference type="ChEBI" id="CHEBI:61560"/>
        <dbReference type="ChEBI" id="CHEBI:173112"/>
        <dbReference type="EC" id="2.7.7.49"/>
    </reaction>
</comment>
<evidence type="ECO:0000313" key="11">
    <source>
        <dbReference type="EMBL" id="MPR31383.1"/>
    </source>
</evidence>
<protein>
    <recommendedName>
        <fullName evidence="1">RNA-directed DNA polymerase</fullName>
        <ecNumber evidence="1">2.7.7.49</ecNumber>
    </recommendedName>
</protein>
<sequence length="413" mass="46782">MERIVARDNLKKALAQVRRNKGAPGVDGMTVDDLAAHLKDHWPEIRAQLLNGTYQPQPVRRVDIPKASGGTRGLGIPTVLDRFLQQAVMQVLQEDWDPTFSPSSYGFRPGRSAHQAVAAAQQFIADGCRTVVDLDLEKFFDRVSHDILMGLVAKRVQDRHLLRLIRRYLTAGVLVGGMVDPMDEGVPQGGPLSPLLSNLMLDVLDKELERRGHRFARYADDCNIYVRSPRAGERVMASVTRFLERRLKLKVNKAKSAVASPTERKFLGFSFLNLGRLRRCIAPQALARFKQRVRELTSRTGGRSLAQIIPALSRYLIGWRGYFGFCETPTDLRTLDKWIRRRLRAIVWKQWKYGTTRFAELRRRGIRKDLAAKAAGSPHRVWRLSNSPALSFAFPNAFFKDLGLASIYVKPVE</sequence>
<dbReference type="GO" id="GO:0051607">
    <property type="term" value="P:defense response to virus"/>
    <property type="evidence" value="ECO:0007669"/>
    <property type="project" value="UniProtKB-KW"/>
</dbReference>
<dbReference type="EMBL" id="VOSK01000661">
    <property type="protein sequence ID" value="MPR31383.1"/>
    <property type="molecule type" value="Genomic_DNA"/>
</dbReference>
<evidence type="ECO:0000256" key="9">
    <source>
        <dbReference type="ARBA" id="ARBA00048173"/>
    </source>
</evidence>
<dbReference type="InterPro" id="IPR000123">
    <property type="entry name" value="Reverse_transcriptase_msDNA"/>
</dbReference>
<dbReference type="NCBIfam" id="TIGR04416">
    <property type="entry name" value="group_II_RT_mat"/>
    <property type="match status" value="1"/>
</dbReference>
<evidence type="ECO:0000256" key="8">
    <source>
        <dbReference type="ARBA" id="ARBA00034120"/>
    </source>
</evidence>
<evidence type="ECO:0000256" key="4">
    <source>
        <dbReference type="ARBA" id="ARBA00022723"/>
    </source>
</evidence>
<dbReference type="Pfam" id="PF08388">
    <property type="entry name" value="GIIM"/>
    <property type="match status" value="1"/>
</dbReference>
<keyword evidence="5" id="KW-0460">Magnesium</keyword>
<dbReference type="InterPro" id="IPR013597">
    <property type="entry name" value="Mat_intron_G2"/>
</dbReference>